<evidence type="ECO:0000313" key="1">
    <source>
        <dbReference type="EMBL" id="KKN72799.1"/>
    </source>
</evidence>
<name>A0A0F9T0N6_9ZZZZ</name>
<dbReference type="EMBL" id="LAZR01000354">
    <property type="protein sequence ID" value="KKN72799.1"/>
    <property type="molecule type" value="Genomic_DNA"/>
</dbReference>
<dbReference type="AlphaFoldDB" id="A0A0F9T0N6"/>
<proteinExistence type="predicted"/>
<sequence>MGIIRGGIRSDQGVSTTDSPTFAGLTVLANNATVKIEDDSGNYSILKTGNSQLCIEADPDNAVASTDIVFKIDGAEVGRFEQGKGFQSKRGFATELWDVAGGNWETAVVNTEYYSPNQCGGIYGTIYRQYVNAVLTSTNPRLDTGSRVTKMVDYVFHSKYTGNDRGVGHGNMTAYGSSDNHAYLMLSGASGGGNLSLALTGYTVLTGWVDYTR</sequence>
<comment type="caution">
    <text evidence="1">The sequence shown here is derived from an EMBL/GenBank/DDBJ whole genome shotgun (WGS) entry which is preliminary data.</text>
</comment>
<accession>A0A0F9T0N6</accession>
<reference evidence="1" key="1">
    <citation type="journal article" date="2015" name="Nature">
        <title>Complex archaea that bridge the gap between prokaryotes and eukaryotes.</title>
        <authorList>
            <person name="Spang A."/>
            <person name="Saw J.H."/>
            <person name="Jorgensen S.L."/>
            <person name="Zaremba-Niedzwiedzka K."/>
            <person name="Martijn J."/>
            <person name="Lind A.E."/>
            <person name="van Eijk R."/>
            <person name="Schleper C."/>
            <person name="Guy L."/>
            <person name="Ettema T.J."/>
        </authorList>
    </citation>
    <scope>NUCLEOTIDE SEQUENCE</scope>
</reference>
<gene>
    <name evidence="1" type="ORF">LCGC14_0406540</name>
</gene>
<protein>
    <submittedName>
        <fullName evidence="1">Uncharacterized protein</fullName>
    </submittedName>
</protein>
<organism evidence="1">
    <name type="scientific">marine sediment metagenome</name>
    <dbReference type="NCBI Taxonomy" id="412755"/>
    <lineage>
        <taxon>unclassified sequences</taxon>
        <taxon>metagenomes</taxon>
        <taxon>ecological metagenomes</taxon>
    </lineage>
</organism>